<proteinExistence type="predicted"/>
<dbReference type="GO" id="GO:0016020">
    <property type="term" value="C:membrane"/>
    <property type="evidence" value="ECO:0007669"/>
    <property type="project" value="TreeGrafter"/>
</dbReference>
<name>A0A6L8VCI6_9RHOB</name>
<dbReference type="RefSeq" id="WP_161343251.1">
    <property type="nucleotide sequence ID" value="NZ_BMGW01000002.1"/>
</dbReference>
<keyword evidence="4" id="KW-0808">Transferase</keyword>
<dbReference type="PANTHER" id="PTHR23028">
    <property type="entry name" value="ACETYLTRANSFERASE"/>
    <property type="match status" value="1"/>
</dbReference>
<feature type="transmembrane region" description="Helical" evidence="1">
    <location>
        <begin position="346"/>
        <end position="365"/>
    </location>
</feature>
<feature type="transmembrane region" description="Helical" evidence="1">
    <location>
        <begin position="245"/>
        <end position="264"/>
    </location>
</feature>
<reference evidence="4 5" key="1">
    <citation type="submission" date="2020-01" db="EMBL/GenBank/DDBJ databases">
        <title>Frigidibacter albus SP32T (=CGMCC 1.13995T).</title>
        <authorList>
            <person name="Liao X."/>
        </authorList>
    </citation>
    <scope>NUCLEOTIDE SEQUENCE [LARGE SCALE GENOMIC DNA]</scope>
    <source>
        <strain evidence="4 5">SP32</strain>
    </source>
</reference>
<evidence type="ECO:0000259" key="3">
    <source>
        <dbReference type="Pfam" id="PF19040"/>
    </source>
</evidence>
<dbReference type="EMBL" id="WWNR01000002">
    <property type="protein sequence ID" value="MZQ88035.1"/>
    <property type="molecule type" value="Genomic_DNA"/>
</dbReference>
<dbReference type="GO" id="GO:0009103">
    <property type="term" value="P:lipopolysaccharide biosynthetic process"/>
    <property type="evidence" value="ECO:0007669"/>
    <property type="project" value="TreeGrafter"/>
</dbReference>
<keyword evidence="1" id="KW-0472">Membrane</keyword>
<dbReference type="Pfam" id="PF01757">
    <property type="entry name" value="Acyl_transf_3"/>
    <property type="match status" value="1"/>
</dbReference>
<feature type="transmembrane region" description="Helical" evidence="1">
    <location>
        <begin position="33"/>
        <end position="53"/>
    </location>
</feature>
<feature type="transmembrane region" description="Helical" evidence="1">
    <location>
        <begin position="12"/>
        <end position="27"/>
    </location>
</feature>
<feature type="transmembrane region" description="Helical" evidence="1">
    <location>
        <begin position="74"/>
        <end position="93"/>
    </location>
</feature>
<comment type="caution">
    <text evidence="4">The sequence shown here is derived from an EMBL/GenBank/DDBJ whole genome shotgun (WGS) entry which is preliminary data.</text>
</comment>
<dbReference type="InterPro" id="IPR002656">
    <property type="entry name" value="Acyl_transf_3_dom"/>
</dbReference>
<evidence type="ECO:0000256" key="1">
    <source>
        <dbReference type="SAM" id="Phobius"/>
    </source>
</evidence>
<dbReference type="PANTHER" id="PTHR23028:SF53">
    <property type="entry name" value="ACYL_TRANSF_3 DOMAIN-CONTAINING PROTEIN"/>
    <property type="match status" value="1"/>
</dbReference>
<gene>
    <name evidence="4" type="ORF">GS660_02845</name>
</gene>
<dbReference type="GO" id="GO:0016747">
    <property type="term" value="F:acyltransferase activity, transferring groups other than amino-acyl groups"/>
    <property type="evidence" value="ECO:0007669"/>
    <property type="project" value="InterPro"/>
</dbReference>
<feature type="transmembrane region" description="Helical" evidence="1">
    <location>
        <begin position="312"/>
        <end position="331"/>
    </location>
</feature>
<organism evidence="4 5">
    <name type="scientific">Frigidibacter albus</name>
    <dbReference type="NCBI Taxonomy" id="1465486"/>
    <lineage>
        <taxon>Bacteria</taxon>
        <taxon>Pseudomonadati</taxon>
        <taxon>Pseudomonadota</taxon>
        <taxon>Alphaproteobacteria</taxon>
        <taxon>Rhodobacterales</taxon>
        <taxon>Paracoccaceae</taxon>
        <taxon>Frigidibacter</taxon>
    </lineage>
</organism>
<feature type="domain" description="SGNH" evidence="3">
    <location>
        <begin position="423"/>
        <end position="643"/>
    </location>
</feature>
<evidence type="ECO:0000313" key="5">
    <source>
        <dbReference type="Proteomes" id="UP000477083"/>
    </source>
</evidence>
<feature type="transmembrane region" description="Helical" evidence="1">
    <location>
        <begin position="221"/>
        <end position="239"/>
    </location>
</feature>
<keyword evidence="1" id="KW-0812">Transmembrane</keyword>
<keyword evidence="1" id="KW-1133">Transmembrane helix</keyword>
<dbReference type="InterPro" id="IPR043968">
    <property type="entry name" value="SGNH"/>
</dbReference>
<protein>
    <submittedName>
        <fullName evidence="4">Acyltransferase family protein</fullName>
    </submittedName>
</protein>
<evidence type="ECO:0000313" key="4">
    <source>
        <dbReference type="EMBL" id="MZQ88035.1"/>
    </source>
</evidence>
<dbReference type="InterPro" id="IPR050879">
    <property type="entry name" value="Acyltransferase_3"/>
</dbReference>
<evidence type="ECO:0000259" key="2">
    <source>
        <dbReference type="Pfam" id="PF01757"/>
    </source>
</evidence>
<feature type="domain" description="Acyltransferase 3" evidence="2">
    <location>
        <begin position="8"/>
        <end position="328"/>
    </location>
</feature>
<dbReference type="Proteomes" id="UP000477083">
    <property type="component" value="Unassembled WGS sequence"/>
</dbReference>
<feature type="transmembrane region" description="Helical" evidence="1">
    <location>
        <begin position="271"/>
        <end position="292"/>
    </location>
</feature>
<keyword evidence="4" id="KW-0012">Acyltransferase</keyword>
<dbReference type="OrthoDB" id="9796461at2"/>
<sequence length="647" mass="70309">MSGLYRREIDGLRAIAVLPVILFHAGFDAFGGGYVGVDVFFVISGYLIAGILARELAAGEFSLMRFYERRARRILPALFVMLAATVPLAWVLMTPSQLTGFFSSLGSVAIFAANLHFYQAAGYFAAETEMQPLIHTWSLAVEEQFYLIFPPLVAALWRWWPRMLWPVLALLAAASLAVAIRALPGNPEKAFFLPEARAWELLAGALLALWPGDRLATARGGSLLAGLGLALILGPVLVYDEHTPFPGLAALPPVIGTLLVLHAARAGTAVAALLSWRPLVGLGLVSYSAYLWHQPLFSGARLAYLTEPPPALMIGLTGLTLILAVLSWRYVEQPVRRGAVLLRRRAVFGAAGTGIAVVLLIGLLGQSHSSALWRWTHPGLAPDLARLEAAQDRPAPFDDGACFFMTDTVDPGLLARMMECHARFGPGLVMLGDSHAMDLIAAIATRADRPAFMVGLTEGGCRLYRPQTDCEFDAFLDVIRDHPGLVKRVLYEQAGFYLFSPDGEGNGSRSILNDLALDKAVPDLQPIPGASDAVLAYLDAVSEHAEVYWLGPRLAPHVPLELVLRHGCRAPVGLRPNLEAEYRALDTYLEGRTEGEGLRYVSMIDMLDLAFPVDLQDCGAFFWADGDHFSKAGAARFGDRLDPGLWH</sequence>
<dbReference type="Pfam" id="PF19040">
    <property type="entry name" value="SGNH"/>
    <property type="match status" value="1"/>
</dbReference>
<dbReference type="AlphaFoldDB" id="A0A6L8VCI6"/>
<accession>A0A6L8VCI6</accession>
<feature type="transmembrane region" description="Helical" evidence="1">
    <location>
        <begin position="163"/>
        <end position="183"/>
    </location>
</feature>
<keyword evidence="5" id="KW-1185">Reference proteome</keyword>